<dbReference type="InterPro" id="IPR010662">
    <property type="entry name" value="RBBP9/YdeN"/>
</dbReference>
<gene>
    <name evidence="1" type="ORF">AX13_05375</name>
</gene>
<protein>
    <recommendedName>
        <fullName evidence="3">Alpha/beta hydrolase</fullName>
    </recommendedName>
</protein>
<dbReference type="SUPFAM" id="SSF53474">
    <property type="entry name" value="alpha/beta-Hydrolases"/>
    <property type="match status" value="1"/>
</dbReference>
<dbReference type="PATRIC" id="fig|1457173.3.peg.2753"/>
<dbReference type="Proteomes" id="UP000020766">
    <property type="component" value="Unassembled WGS sequence"/>
</dbReference>
<evidence type="ECO:0000313" key="2">
    <source>
        <dbReference type="Proteomes" id="UP000020766"/>
    </source>
</evidence>
<dbReference type="AlphaFoldDB" id="A0A014Q883"/>
<dbReference type="InterPro" id="IPR029058">
    <property type="entry name" value="AB_hydrolase_fold"/>
</dbReference>
<comment type="caution">
    <text evidence="1">The sequence shown here is derived from an EMBL/GenBank/DDBJ whole genome shotgun (WGS) entry which is preliminary data.</text>
</comment>
<evidence type="ECO:0008006" key="3">
    <source>
        <dbReference type="Google" id="ProtNLM"/>
    </source>
</evidence>
<name>A0A014Q883_9BURK</name>
<organism evidence="1 2">
    <name type="scientific">Comamonas aquatica DA1877</name>
    <dbReference type="NCBI Taxonomy" id="1457173"/>
    <lineage>
        <taxon>Bacteria</taxon>
        <taxon>Pseudomonadati</taxon>
        <taxon>Pseudomonadota</taxon>
        <taxon>Betaproteobacteria</taxon>
        <taxon>Burkholderiales</taxon>
        <taxon>Comamonadaceae</taxon>
        <taxon>Comamonas</taxon>
    </lineage>
</organism>
<dbReference type="EMBL" id="JBOK01000017">
    <property type="protein sequence ID" value="EXU79362.1"/>
    <property type="molecule type" value="Genomic_DNA"/>
</dbReference>
<reference evidence="1 2" key="1">
    <citation type="submission" date="2014-01" db="EMBL/GenBank/DDBJ databases">
        <title>Interspecies Systems Biology Uncovers Metabolites Affecting C. elegans Gene Expression and Life History Traits.</title>
        <authorList>
            <person name="Watson E."/>
            <person name="Macneil L.T."/>
            <person name="Ritter A.D."/>
            <person name="Yilmaz L.S."/>
            <person name="Rosebrock A.P."/>
            <person name="Caudy A.A."/>
            <person name="Walhout A.J."/>
        </authorList>
    </citation>
    <scope>NUCLEOTIDE SEQUENCE [LARGE SCALE GENOMIC DNA]</scope>
    <source>
        <strain evidence="1 2">DA1877</strain>
    </source>
</reference>
<sequence length="190" mass="20882">MQEPSILLLPGRGNANPEHWLSHWEASDPQMQRVWQREWQTPQCADWVHTLVAVLAQRQTPAVLVAHSVAVALVNHLVAAWPRYHPDRPLPVRGALLVAPSDVESPTWPPGPLGFAPMPMQRLPFPTLVVASTNDPRVTLERAQVFATAWGARLEVAGALGHLNADSGLGPWPQGRQWLEELLAAEVVGN</sequence>
<evidence type="ECO:0000313" key="1">
    <source>
        <dbReference type="EMBL" id="EXU79362.1"/>
    </source>
</evidence>
<dbReference type="Gene3D" id="3.40.50.1820">
    <property type="entry name" value="alpha/beta hydrolase"/>
    <property type="match status" value="1"/>
</dbReference>
<accession>A0A014Q883</accession>
<proteinExistence type="predicted"/>
<dbReference type="GO" id="GO:0016787">
    <property type="term" value="F:hydrolase activity"/>
    <property type="evidence" value="ECO:0007669"/>
    <property type="project" value="InterPro"/>
</dbReference>
<keyword evidence="2" id="KW-1185">Reference proteome</keyword>
<dbReference type="RefSeq" id="WP_043385393.1">
    <property type="nucleotide sequence ID" value="NZ_JBOK01000017.1"/>
</dbReference>
<dbReference type="Pfam" id="PF06821">
    <property type="entry name" value="Ser_hydrolase"/>
    <property type="match status" value="1"/>
</dbReference>